<sequence>MGLTAFLFFVLPWMAFAFWLSRLPNALRLGTPTTPWRALTDYPDPVRDQRHEKNAYNVGSDDGSGKLGGDKHSPLINP</sequence>
<protein>
    <submittedName>
        <fullName evidence="2">Uncharacterized protein</fullName>
    </submittedName>
</protein>
<name>A0A1I4UMR3_9HYPH</name>
<feature type="compositionally biased region" description="Basic and acidic residues" evidence="1">
    <location>
        <begin position="68"/>
        <end position="78"/>
    </location>
</feature>
<dbReference type="STRING" id="582667.SAMN05192568_107318"/>
<evidence type="ECO:0000313" key="2">
    <source>
        <dbReference type="EMBL" id="SFM90201.1"/>
    </source>
</evidence>
<reference evidence="3" key="1">
    <citation type="submission" date="2016-10" db="EMBL/GenBank/DDBJ databases">
        <authorList>
            <person name="Varghese N."/>
            <person name="Submissions S."/>
        </authorList>
    </citation>
    <scope>NUCLEOTIDE SEQUENCE [LARGE SCALE GENOMIC DNA]</scope>
    <source>
        <strain evidence="3">BL36</strain>
    </source>
</reference>
<feature type="compositionally biased region" description="Basic and acidic residues" evidence="1">
    <location>
        <begin position="44"/>
        <end position="54"/>
    </location>
</feature>
<feature type="region of interest" description="Disordered" evidence="1">
    <location>
        <begin position="42"/>
        <end position="78"/>
    </location>
</feature>
<dbReference type="RefSeq" id="WP_092046965.1">
    <property type="nucleotide sequence ID" value="NZ_FOTK01000073.1"/>
</dbReference>
<dbReference type="EMBL" id="FOTK01000073">
    <property type="protein sequence ID" value="SFM90201.1"/>
    <property type="molecule type" value="Genomic_DNA"/>
</dbReference>
<accession>A0A1I4UMR3</accession>
<evidence type="ECO:0000256" key="1">
    <source>
        <dbReference type="SAM" id="MobiDB-lite"/>
    </source>
</evidence>
<evidence type="ECO:0000313" key="3">
    <source>
        <dbReference type="Proteomes" id="UP000199048"/>
    </source>
</evidence>
<organism evidence="2 3">
    <name type="scientific">Methylobacterium pseudosasicola</name>
    <dbReference type="NCBI Taxonomy" id="582667"/>
    <lineage>
        <taxon>Bacteria</taxon>
        <taxon>Pseudomonadati</taxon>
        <taxon>Pseudomonadota</taxon>
        <taxon>Alphaproteobacteria</taxon>
        <taxon>Hyphomicrobiales</taxon>
        <taxon>Methylobacteriaceae</taxon>
        <taxon>Methylobacterium</taxon>
    </lineage>
</organism>
<proteinExistence type="predicted"/>
<dbReference type="Proteomes" id="UP000199048">
    <property type="component" value="Unassembled WGS sequence"/>
</dbReference>
<gene>
    <name evidence="2" type="ORF">SAMN05192568_107318</name>
</gene>
<dbReference type="AlphaFoldDB" id="A0A1I4UMR3"/>
<keyword evidence="3" id="KW-1185">Reference proteome</keyword>